<evidence type="ECO:0000259" key="2">
    <source>
        <dbReference type="SMART" id="SM01075"/>
    </source>
</evidence>
<dbReference type="InterPro" id="IPR014939">
    <property type="entry name" value="CDT1_Gemini-bd-like"/>
</dbReference>
<keyword evidence="4" id="KW-1185">Reference proteome</keyword>
<dbReference type="EMBL" id="JASSZA010000011">
    <property type="protein sequence ID" value="KAK2098062.1"/>
    <property type="molecule type" value="Genomic_DNA"/>
</dbReference>
<organism evidence="3 4">
    <name type="scientific">Saguinus oedipus</name>
    <name type="common">Cotton-top tamarin</name>
    <name type="synonym">Oedipomidas oedipus</name>
    <dbReference type="NCBI Taxonomy" id="9490"/>
    <lineage>
        <taxon>Eukaryota</taxon>
        <taxon>Metazoa</taxon>
        <taxon>Chordata</taxon>
        <taxon>Craniata</taxon>
        <taxon>Vertebrata</taxon>
        <taxon>Euteleostomi</taxon>
        <taxon>Mammalia</taxon>
        <taxon>Eutheria</taxon>
        <taxon>Euarchontoglires</taxon>
        <taxon>Primates</taxon>
        <taxon>Haplorrhini</taxon>
        <taxon>Platyrrhini</taxon>
        <taxon>Cebidae</taxon>
        <taxon>Callitrichinae</taxon>
        <taxon>Saguinus</taxon>
    </lineage>
</organism>
<evidence type="ECO:0000256" key="1">
    <source>
        <dbReference type="SAM" id="MobiDB-lite"/>
    </source>
</evidence>
<dbReference type="PANTHER" id="PTHR28637:SF1">
    <property type="entry name" value="DNA REPLICATION FACTOR CDT1"/>
    <property type="match status" value="1"/>
</dbReference>
<feature type="compositionally biased region" description="Polar residues" evidence="1">
    <location>
        <begin position="1"/>
        <end position="14"/>
    </location>
</feature>
<feature type="region of interest" description="Disordered" evidence="1">
    <location>
        <begin position="1"/>
        <end position="22"/>
    </location>
</feature>
<accession>A0ABQ9UP57</accession>
<evidence type="ECO:0000313" key="4">
    <source>
        <dbReference type="Proteomes" id="UP001266305"/>
    </source>
</evidence>
<name>A0ABQ9UP57_SAGOE</name>
<dbReference type="SMART" id="SM01075">
    <property type="entry name" value="CDT1"/>
    <property type="match status" value="1"/>
</dbReference>
<dbReference type="PANTHER" id="PTHR28637">
    <property type="entry name" value="DNA REPLICATION FACTOR CDT1"/>
    <property type="match status" value="1"/>
</dbReference>
<protein>
    <recommendedName>
        <fullName evidence="2">CDT1 Geminin-binding domain-containing protein</fullName>
    </recommendedName>
</protein>
<gene>
    <name evidence="3" type="ORF">P7K49_023513</name>
</gene>
<feature type="domain" description="CDT1 Geminin-binding" evidence="2">
    <location>
        <begin position="36"/>
        <end position="179"/>
    </location>
</feature>
<dbReference type="Proteomes" id="UP001266305">
    <property type="component" value="Unassembled WGS sequence"/>
</dbReference>
<proteinExistence type="predicted"/>
<sequence length="224" mass="24574">MLGSPTRQRPTNRGAQRRHGATRRRLAIAFTPPCALPAKAAAAKMFHSVDSVVGTLYNGCKMTTFAKVKQGVRNMMLKRFGERNVATSELWRLPFKVSARTAGPHFQGLCQVVWFPGSLHTIKPGLDQEPSGAAFNSSLAPSLFSQEMVGRVKEHHEVFLASLSTPGRCPRTLQASGTRASTWMRCWTWSQLHCPSCLLLSSSPPSEKSQPRALACCRSGGRRP</sequence>
<dbReference type="InterPro" id="IPR036390">
    <property type="entry name" value="WH_DNA-bd_sf"/>
</dbReference>
<evidence type="ECO:0000313" key="3">
    <source>
        <dbReference type="EMBL" id="KAK2098062.1"/>
    </source>
</evidence>
<comment type="caution">
    <text evidence="3">The sequence shown here is derived from an EMBL/GenBank/DDBJ whole genome shotgun (WGS) entry which is preliminary data.</text>
</comment>
<reference evidence="3 4" key="1">
    <citation type="submission" date="2023-05" db="EMBL/GenBank/DDBJ databases">
        <title>B98-5 Cell Line De Novo Hybrid Assembly: An Optical Mapping Approach.</title>
        <authorList>
            <person name="Kananen K."/>
            <person name="Auerbach J.A."/>
            <person name="Kautto E."/>
            <person name="Blachly J.S."/>
        </authorList>
    </citation>
    <scope>NUCLEOTIDE SEQUENCE [LARGE SCALE GENOMIC DNA]</scope>
    <source>
        <strain evidence="3">B95-8</strain>
        <tissue evidence="3">Cell line</tissue>
    </source>
</reference>
<dbReference type="InterPro" id="IPR045173">
    <property type="entry name" value="Cdt1"/>
</dbReference>
<dbReference type="Pfam" id="PF08839">
    <property type="entry name" value="CDT1"/>
    <property type="match status" value="1"/>
</dbReference>
<dbReference type="SUPFAM" id="SSF46785">
    <property type="entry name" value="Winged helix' DNA-binding domain"/>
    <property type="match status" value="1"/>
</dbReference>